<keyword evidence="8 11" id="KW-0407">Ion channel</keyword>
<dbReference type="InterPro" id="IPR003691">
    <property type="entry name" value="FluC"/>
</dbReference>
<evidence type="ECO:0000313" key="12">
    <source>
        <dbReference type="EMBL" id="MCL9808760.1"/>
    </source>
</evidence>
<feature type="transmembrane region" description="Helical" evidence="11">
    <location>
        <begin position="31"/>
        <end position="53"/>
    </location>
</feature>
<reference evidence="12 13" key="1">
    <citation type="submission" date="2022-05" db="EMBL/GenBank/DDBJ databases">
        <title>Flavobacterium sp., isolated from activated sludge.</title>
        <authorList>
            <person name="Ran Q."/>
        </authorList>
    </citation>
    <scope>NUCLEOTIDE SEQUENCE [LARGE SCALE GENOMIC DNA]</scope>
    <source>
        <strain evidence="12 13">HXWNR70</strain>
    </source>
</reference>
<comment type="catalytic activity">
    <reaction evidence="10">
        <text>fluoride(in) = fluoride(out)</text>
        <dbReference type="Rhea" id="RHEA:76159"/>
        <dbReference type="ChEBI" id="CHEBI:17051"/>
    </reaction>
    <physiologicalReaction direction="left-to-right" evidence="10">
        <dbReference type="Rhea" id="RHEA:76160"/>
    </physiologicalReaction>
</comment>
<feature type="transmembrane region" description="Helical" evidence="11">
    <location>
        <begin position="65"/>
        <end position="83"/>
    </location>
</feature>
<evidence type="ECO:0000256" key="3">
    <source>
        <dbReference type="ARBA" id="ARBA00022519"/>
    </source>
</evidence>
<keyword evidence="11" id="KW-0479">Metal-binding</keyword>
<comment type="activity regulation">
    <text evidence="11">Na(+) is not transported, but it plays an essential structural role and its presence is essential for fluoride channel function.</text>
</comment>
<dbReference type="RefSeq" id="WP_250592113.1">
    <property type="nucleotide sequence ID" value="NZ_JAMLJM010000003.1"/>
</dbReference>
<keyword evidence="4 11" id="KW-0812">Transmembrane</keyword>
<accession>A0ABT0TMP4</accession>
<evidence type="ECO:0000256" key="10">
    <source>
        <dbReference type="ARBA" id="ARBA00035585"/>
    </source>
</evidence>
<comment type="caution">
    <text evidence="12">The sequence shown here is derived from an EMBL/GenBank/DDBJ whole genome shotgun (WGS) entry which is preliminary data.</text>
</comment>
<protein>
    <recommendedName>
        <fullName evidence="11">Fluoride-specific ion channel FluC</fullName>
    </recommendedName>
</protein>
<evidence type="ECO:0000256" key="8">
    <source>
        <dbReference type="ARBA" id="ARBA00023303"/>
    </source>
</evidence>
<dbReference type="PANTHER" id="PTHR28259">
    <property type="entry name" value="FLUORIDE EXPORT PROTEIN 1-RELATED"/>
    <property type="match status" value="1"/>
</dbReference>
<feature type="transmembrane region" description="Helical" evidence="11">
    <location>
        <begin position="95"/>
        <end position="119"/>
    </location>
</feature>
<keyword evidence="11" id="KW-0813">Transport</keyword>
<feature type="transmembrane region" description="Helical" evidence="11">
    <location>
        <begin position="5"/>
        <end position="25"/>
    </location>
</feature>
<keyword evidence="5 11" id="KW-1133">Transmembrane helix</keyword>
<name>A0ABT0TMP4_9FLAO</name>
<keyword evidence="13" id="KW-1185">Reference proteome</keyword>
<keyword evidence="3" id="KW-0997">Cell inner membrane</keyword>
<dbReference type="NCBIfam" id="TIGR00494">
    <property type="entry name" value="crcB"/>
    <property type="match status" value="1"/>
</dbReference>
<sequence length="122" mass="13487">MKTIIYIAIGGAIGSVLRYLTSIVVGKWSTFPYGTFLANILGCLAIGLFFGFFEKNTLLSKELKFFLITGLCGGYTTFSSFSYENVQLLQNNQMGMAFLYTALSIMIGFLATWIGLLIATRF</sequence>
<comment type="function">
    <text evidence="11">Fluoride-specific ion channel. Important for reducing fluoride concentration in the cell, thus reducing its toxicity.</text>
</comment>
<comment type="subcellular location">
    <subcellularLocation>
        <location evidence="1 11">Cell membrane</location>
        <topology evidence="1 11">Multi-pass membrane protein</topology>
    </subcellularLocation>
</comment>
<keyword evidence="2 11" id="KW-1003">Cell membrane</keyword>
<dbReference type="Pfam" id="PF02537">
    <property type="entry name" value="CRCB"/>
    <property type="match status" value="1"/>
</dbReference>
<feature type="binding site" evidence="11">
    <location>
        <position position="76"/>
    </location>
    <ligand>
        <name>Na(+)</name>
        <dbReference type="ChEBI" id="CHEBI:29101"/>
        <note>structural</note>
    </ligand>
</feature>
<keyword evidence="7 11" id="KW-0472">Membrane</keyword>
<evidence type="ECO:0000256" key="2">
    <source>
        <dbReference type="ARBA" id="ARBA00022475"/>
    </source>
</evidence>
<evidence type="ECO:0000256" key="4">
    <source>
        <dbReference type="ARBA" id="ARBA00022692"/>
    </source>
</evidence>
<evidence type="ECO:0000313" key="13">
    <source>
        <dbReference type="Proteomes" id="UP001317191"/>
    </source>
</evidence>
<dbReference type="HAMAP" id="MF_00454">
    <property type="entry name" value="FluC"/>
    <property type="match status" value="1"/>
</dbReference>
<gene>
    <name evidence="11 12" type="primary">crcB</name>
    <name evidence="11" type="synonym">fluC</name>
    <name evidence="12" type="ORF">NAT50_05245</name>
</gene>
<feature type="binding site" evidence="11">
    <location>
        <position position="73"/>
    </location>
    <ligand>
        <name>Na(+)</name>
        <dbReference type="ChEBI" id="CHEBI:29101"/>
        <note>structural</note>
    </ligand>
</feature>
<dbReference type="Proteomes" id="UP001317191">
    <property type="component" value="Unassembled WGS sequence"/>
</dbReference>
<evidence type="ECO:0000256" key="5">
    <source>
        <dbReference type="ARBA" id="ARBA00022989"/>
    </source>
</evidence>
<evidence type="ECO:0000256" key="9">
    <source>
        <dbReference type="ARBA" id="ARBA00035120"/>
    </source>
</evidence>
<dbReference type="EMBL" id="JAMLJM010000003">
    <property type="protein sequence ID" value="MCL9808760.1"/>
    <property type="molecule type" value="Genomic_DNA"/>
</dbReference>
<proteinExistence type="inferred from homology"/>
<keyword evidence="6 11" id="KW-0406">Ion transport</keyword>
<evidence type="ECO:0000256" key="6">
    <source>
        <dbReference type="ARBA" id="ARBA00023065"/>
    </source>
</evidence>
<evidence type="ECO:0000256" key="7">
    <source>
        <dbReference type="ARBA" id="ARBA00023136"/>
    </source>
</evidence>
<keyword evidence="11" id="KW-0915">Sodium</keyword>
<evidence type="ECO:0000256" key="11">
    <source>
        <dbReference type="HAMAP-Rule" id="MF_00454"/>
    </source>
</evidence>
<dbReference type="PANTHER" id="PTHR28259:SF1">
    <property type="entry name" value="FLUORIDE EXPORT PROTEIN 1-RELATED"/>
    <property type="match status" value="1"/>
</dbReference>
<evidence type="ECO:0000256" key="1">
    <source>
        <dbReference type="ARBA" id="ARBA00004651"/>
    </source>
</evidence>
<organism evidence="12 13">
    <name type="scientific">Flavobacterium luminosum</name>
    <dbReference type="NCBI Taxonomy" id="2949086"/>
    <lineage>
        <taxon>Bacteria</taxon>
        <taxon>Pseudomonadati</taxon>
        <taxon>Bacteroidota</taxon>
        <taxon>Flavobacteriia</taxon>
        <taxon>Flavobacteriales</taxon>
        <taxon>Flavobacteriaceae</taxon>
        <taxon>Flavobacterium</taxon>
    </lineage>
</organism>
<comment type="similarity">
    <text evidence="9 11">Belongs to the fluoride channel Fluc/FEX (TC 1.A.43) family.</text>
</comment>